<dbReference type="EMBL" id="DS268419">
    <property type="protein sequence ID" value="EFO86572.1"/>
    <property type="molecule type" value="Genomic_DNA"/>
</dbReference>
<dbReference type="InterPro" id="IPR014878">
    <property type="entry name" value="THAP4-like_heme-bd"/>
</dbReference>
<feature type="chain" id="PRO_5003173832" description="THAP4-like heme-binding domain-containing protein" evidence="1">
    <location>
        <begin position="27"/>
        <end position="284"/>
    </location>
</feature>
<dbReference type="InterPro" id="IPR012674">
    <property type="entry name" value="Calycin"/>
</dbReference>
<evidence type="ECO:0000259" key="2">
    <source>
        <dbReference type="Pfam" id="PF08768"/>
    </source>
</evidence>
<dbReference type="InterPro" id="IPR045165">
    <property type="entry name" value="Nitrobindin"/>
</dbReference>
<dbReference type="FunCoup" id="E3LYS1">
    <property type="interactions" value="5"/>
</dbReference>
<dbReference type="InParanoid" id="E3LYS1"/>
<dbReference type="PANTHER" id="PTHR15854">
    <property type="entry name" value="THAP4 PROTEIN"/>
    <property type="match status" value="1"/>
</dbReference>
<sequence length="284" mass="32705">MINRFLSSSVYFGFVISIILSTSSDAKIASKCRDTDMNCAVWVCYDVIVSRSKEKFQVATNSSDCENVELVSSHCQRSCQVCGEPIDPKYDVKLLPPKLKSIAWMVGRWRSEFGGKAFFPTIPKFTYGEQVDITIADNAEDAKTPLLNYTAFAWDINMPDGDPTEIHSENGYIAVDYDKEQEKEYVSLNTAMSNGFMTIEEGESGPNQVKFRLQRIGRISFSHDSAVRIVSFKWVKRERKQRFQMFREWTLLDENRLESRLLMTTTITRRLMEHTAVIYKKIYP</sequence>
<proteinExistence type="predicted"/>
<dbReference type="AlphaFoldDB" id="E3LYS1"/>
<evidence type="ECO:0000256" key="1">
    <source>
        <dbReference type="SAM" id="SignalP"/>
    </source>
</evidence>
<keyword evidence="4" id="KW-1185">Reference proteome</keyword>
<evidence type="ECO:0000313" key="3">
    <source>
        <dbReference type="EMBL" id="EFO86572.1"/>
    </source>
</evidence>
<feature type="domain" description="THAP4-like heme-binding" evidence="2">
    <location>
        <begin position="99"/>
        <end position="281"/>
    </location>
</feature>
<dbReference type="Proteomes" id="UP000008281">
    <property type="component" value="Unassembled WGS sequence"/>
</dbReference>
<name>E3LYS1_CAERE</name>
<feature type="signal peptide" evidence="1">
    <location>
        <begin position="1"/>
        <end position="26"/>
    </location>
</feature>
<dbReference type="OrthoDB" id="58529at2759"/>
<evidence type="ECO:0000313" key="4">
    <source>
        <dbReference type="Proteomes" id="UP000008281"/>
    </source>
</evidence>
<protein>
    <recommendedName>
        <fullName evidence="2">THAP4-like heme-binding domain-containing protein</fullName>
    </recommendedName>
</protein>
<dbReference type="CDD" id="cd07828">
    <property type="entry name" value="lipocalin_heme-bd-THAP4-like"/>
    <property type="match status" value="1"/>
</dbReference>
<dbReference type="eggNOG" id="KOG3371">
    <property type="taxonomic scope" value="Eukaryota"/>
</dbReference>
<keyword evidence="1" id="KW-0732">Signal</keyword>
<organism evidence="4">
    <name type="scientific">Caenorhabditis remanei</name>
    <name type="common">Caenorhabditis vulgaris</name>
    <dbReference type="NCBI Taxonomy" id="31234"/>
    <lineage>
        <taxon>Eukaryota</taxon>
        <taxon>Metazoa</taxon>
        <taxon>Ecdysozoa</taxon>
        <taxon>Nematoda</taxon>
        <taxon>Chromadorea</taxon>
        <taxon>Rhabditida</taxon>
        <taxon>Rhabditina</taxon>
        <taxon>Rhabditomorpha</taxon>
        <taxon>Rhabditoidea</taxon>
        <taxon>Rhabditidae</taxon>
        <taxon>Peloderinae</taxon>
        <taxon>Caenorhabditis</taxon>
    </lineage>
</organism>
<gene>
    <name evidence="3" type="ORF">CRE_04694</name>
</gene>
<dbReference type="OMA" id="AMSNGFM"/>
<dbReference type="HOGENOM" id="CLU_085483_2_0_1"/>
<dbReference type="PANTHER" id="PTHR15854:SF2">
    <property type="entry name" value="MARVEL DOMAIN-CONTAINING PROTEIN-RELATED"/>
    <property type="match status" value="1"/>
</dbReference>
<dbReference type="Gene3D" id="2.40.128.20">
    <property type="match status" value="1"/>
</dbReference>
<dbReference type="SUPFAM" id="SSF50814">
    <property type="entry name" value="Lipocalins"/>
    <property type="match status" value="1"/>
</dbReference>
<reference evidence="3" key="1">
    <citation type="submission" date="2007-07" db="EMBL/GenBank/DDBJ databases">
        <title>PCAP assembly of the Caenorhabditis remanei genome.</title>
        <authorList>
            <consortium name="The Caenorhabditis remanei Sequencing Consortium"/>
            <person name="Wilson R.K."/>
        </authorList>
    </citation>
    <scope>NUCLEOTIDE SEQUENCE [LARGE SCALE GENOMIC DNA]</scope>
    <source>
        <strain evidence="3">PB4641</strain>
    </source>
</reference>
<accession>E3LYS1</accession>
<dbReference type="Pfam" id="PF08768">
    <property type="entry name" value="THAP4_heme-bd"/>
    <property type="match status" value="1"/>
</dbReference>